<dbReference type="Gramene" id="OB01G42290.1">
    <property type="protein sequence ID" value="OB01G42290.1"/>
    <property type="gene ID" value="OB01G42290"/>
</dbReference>
<feature type="region of interest" description="Disordered" evidence="1">
    <location>
        <begin position="57"/>
        <end position="89"/>
    </location>
</feature>
<name>J3L4S3_ORYBR</name>
<evidence type="ECO:0000313" key="3">
    <source>
        <dbReference type="Proteomes" id="UP000006038"/>
    </source>
</evidence>
<organism evidence="2">
    <name type="scientific">Oryza brachyantha</name>
    <name type="common">malo sina</name>
    <dbReference type="NCBI Taxonomy" id="4533"/>
    <lineage>
        <taxon>Eukaryota</taxon>
        <taxon>Viridiplantae</taxon>
        <taxon>Streptophyta</taxon>
        <taxon>Embryophyta</taxon>
        <taxon>Tracheophyta</taxon>
        <taxon>Spermatophyta</taxon>
        <taxon>Magnoliopsida</taxon>
        <taxon>Liliopsida</taxon>
        <taxon>Poales</taxon>
        <taxon>Poaceae</taxon>
        <taxon>BOP clade</taxon>
        <taxon>Oryzoideae</taxon>
        <taxon>Oryzeae</taxon>
        <taxon>Oryzinae</taxon>
        <taxon>Oryza</taxon>
    </lineage>
</organism>
<reference evidence="2" key="2">
    <citation type="submission" date="2013-04" db="UniProtKB">
        <authorList>
            <consortium name="EnsemblPlants"/>
        </authorList>
    </citation>
    <scope>IDENTIFICATION</scope>
</reference>
<proteinExistence type="predicted"/>
<dbReference type="AlphaFoldDB" id="J3L4S3"/>
<evidence type="ECO:0000256" key="1">
    <source>
        <dbReference type="SAM" id="MobiDB-lite"/>
    </source>
</evidence>
<sequence>MEKDDTNNGANDGANDVCAIKKVHSASRGVDAQAGQVYAHELFDNPLDPIKRRLVHEEQTANEGFGQVPRKPTNHSKHTGRDPYDAYSKRRACKGRDKFNHDEIKPYYIDGEEDNDDYYYED</sequence>
<protein>
    <submittedName>
        <fullName evidence="2">Uncharacterized protein</fullName>
    </submittedName>
</protein>
<dbReference type="HOGENOM" id="CLU_154173_0_1_1"/>
<dbReference type="EnsemblPlants" id="OB01G42290.1">
    <property type="protein sequence ID" value="OB01G42290.1"/>
    <property type="gene ID" value="OB01G42290"/>
</dbReference>
<accession>J3L4S3</accession>
<evidence type="ECO:0000313" key="2">
    <source>
        <dbReference type="EnsemblPlants" id="OB01G42290.1"/>
    </source>
</evidence>
<dbReference type="Proteomes" id="UP000006038">
    <property type="component" value="Chromosome 1"/>
</dbReference>
<keyword evidence="3" id="KW-1185">Reference proteome</keyword>
<feature type="compositionally biased region" description="Basic and acidic residues" evidence="1">
    <location>
        <begin position="79"/>
        <end position="89"/>
    </location>
</feature>
<reference evidence="2" key="1">
    <citation type="journal article" date="2013" name="Nat. Commun.">
        <title>Whole-genome sequencing of Oryza brachyantha reveals mechanisms underlying Oryza genome evolution.</title>
        <authorList>
            <person name="Chen J."/>
            <person name="Huang Q."/>
            <person name="Gao D."/>
            <person name="Wang J."/>
            <person name="Lang Y."/>
            <person name="Liu T."/>
            <person name="Li B."/>
            <person name="Bai Z."/>
            <person name="Luis Goicoechea J."/>
            <person name="Liang C."/>
            <person name="Chen C."/>
            <person name="Zhang W."/>
            <person name="Sun S."/>
            <person name="Liao Y."/>
            <person name="Zhang X."/>
            <person name="Yang L."/>
            <person name="Song C."/>
            <person name="Wang M."/>
            <person name="Shi J."/>
            <person name="Liu G."/>
            <person name="Liu J."/>
            <person name="Zhou H."/>
            <person name="Zhou W."/>
            <person name="Yu Q."/>
            <person name="An N."/>
            <person name="Chen Y."/>
            <person name="Cai Q."/>
            <person name="Wang B."/>
            <person name="Liu B."/>
            <person name="Min J."/>
            <person name="Huang Y."/>
            <person name="Wu H."/>
            <person name="Li Z."/>
            <person name="Zhang Y."/>
            <person name="Yin Y."/>
            <person name="Song W."/>
            <person name="Jiang J."/>
            <person name="Jackson S.A."/>
            <person name="Wing R.A."/>
            <person name="Wang J."/>
            <person name="Chen M."/>
        </authorList>
    </citation>
    <scope>NUCLEOTIDE SEQUENCE [LARGE SCALE GENOMIC DNA]</scope>
    <source>
        <strain evidence="2">cv. IRGC 101232</strain>
    </source>
</reference>